<reference evidence="2 3" key="1">
    <citation type="submission" date="2018-08" db="EMBL/GenBank/DDBJ databases">
        <title>A genome reference for cultivated species of the human gut microbiota.</title>
        <authorList>
            <person name="Zou Y."/>
            <person name="Xue W."/>
            <person name="Luo G."/>
        </authorList>
    </citation>
    <scope>NUCLEOTIDE SEQUENCE [LARGE SCALE GENOMIC DNA]</scope>
    <source>
        <strain evidence="2 3">AF37-2AT</strain>
    </source>
</reference>
<dbReference type="OrthoDB" id="355435at2"/>
<dbReference type="Pfam" id="PF01547">
    <property type="entry name" value="SBP_bac_1"/>
    <property type="match status" value="1"/>
</dbReference>
<dbReference type="SUPFAM" id="SSF53850">
    <property type="entry name" value="Periplasmic binding protein-like II"/>
    <property type="match status" value="1"/>
</dbReference>
<dbReference type="EMBL" id="QVLX01000006">
    <property type="protein sequence ID" value="RGE86007.1"/>
    <property type="molecule type" value="Genomic_DNA"/>
</dbReference>
<feature type="signal peptide" evidence="1">
    <location>
        <begin position="1"/>
        <end position="20"/>
    </location>
</feature>
<dbReference type="PANTHER" id="PTHR43649">
    <property type="entry name" value="ARABINOSE-BINDING PROTEIN-RELATED"/>
    <property type="match status" value="1"/>
</dbReference>
<dbReference type="InterPro" id="IPR050490">
    <property type="entry name" value="Bact_solute-bd_prot1"/>
</dbReference>
<comment type="caution">
    <text evidence="2">The sequence shown here is derived from an EMBL/GenBank/DDBJ whole genome shotgun (WGS) entry which is preliminary data.</text>
</comment>
<dbReference type="Proteomes" id="UP000261080">
    <property type="component" value="Unassembled WGS sequence"/>
</dbReference>
<dbReference type="InterPro" id="IPR006059">
    <property type="entry name" value="SBP"/>
</dbReference>
<evidence type="ECO:0000313" key="3">
    <source>
        <dbReference type="Proteomes" id="UP000261080"/>
    </source>
</evidence>
<keyword evidence="1" id="KW-0732">Signal</keyword>
<accession>A0A3E3K0T6</accession>
<dbReference type="RefSeq" id="WP_117493607.1">
    <property type="nucleotide sequence ID" value="NZ_CALBAT010000022.1"/>
</dbReference>
<protein>
    <submittedName>
        <fullName evidence="2">Extracellular solute-binding protein</fullName>
    </submittedName>
</protein>
<evidence type="ECO:0000256" key="1">
    <source>
        <dbReference type="SAM" id="SignalP"/>
    </source>
</evidence>
<gene>
    <name evidence="2" type="ORF">DW016_10940</name>
</gene>
<organism evidence="2 3">
    <name type="scientific">Sellimonas intestinalis</name>
    <dbReference type="NCBI Taxonomy" id="1653434"/>
    <lineage>
        <taxon>Bacteria</taxon>
        <taxon>Bacillati</taxon>
        <taxon>Bacillota</taxon>
        <taxon>Clostridia</taxon>
        <taxon>Lachnospirales</taxon>
        <taxon>Lachnospiraceae</taxon>
        <taxon>Sellimonas</taxon>
    </lineage>
</organism>
<keyword evidence="3" id="KW-1185">Reference proteome</keyword>
<dbReference type="Gene3D" id="3.40.190.10">
    <property type="entry name" value="Periplasmic binding protein-like II"/>
    <property type="match status" value="2"/>
</dbReference>
<sequence>MKKRVVAVLCTIMMASGMLAGCGQANSHSEKSGSGETEITFWGTSSSTEDKQAIEDMIDRFEEENPDITVKYEGMEGEAYKTKIKTVISSNSLPDVFTYWVGEQFETLVSSGNVMDLSTMYEEDTEFTDTFVEGALDEVTYNGKIYGAPTDITCMTVWYNKKIFEGNNVSVPKTYEELKEVIAKLEKNGVTPIVVGGKDRWPFLGWFSYLAQRIGGVELYNEVCQGNKDFTEDAFVKAGEELKALSQHGFINGSLSIDSATSESLFAAGEAAMLVSGSWSVTTITSNEKTADDFSFFPFPAVTGGKEEEAGYLYGGVANTLAVSNNTEHKEAAQKFLKFYLSEDEQTRNVERTGTFSPVQVSPDSNNMTALAYDFSQYVSEEVDGFFPYTDQALASEESEKLLNALSAIVSDANSNVTEELGKVK</sequence>
<dbReference type="PANTHER" id="PTHR43649:SF14">
    <property type="entry name" value="BLR3389 PROTEIN"/>
    <property type="match status" value="1"/>
</dbReference>
<dbReference type="PROSITE" id="PS51257">
    <property type="entry name" value="PROKAR_LIPOPROTEIN"/>
    <property type="match status" value="1"/>
</dbReference>
<proteinExistence type="predicted"/>
<evidence type="ECO:0000313" key="2">
    <source>
        <dbReference type="EMBL" id="RGE86007.1"/>
    </source>
</evidence>
<name>A0A3E3K0T6_9FIRM</name>
<dbReference type="AlphaFoldDB" id="A0A3E3K0T6"/>
<feature type="chain" id="PRO_5038686599" evidence="1">
    <location>
        <begin position="21"/>
        <end position="425"/>
    </location>
</feature>